<dbReference type="OrthoDB" id="9796740at2"/>
<accession>A0A1G5JG75</accession>
<name>A0A1G5JG75_9FIRM</name>
<evidence type="ECO:0000313" key="3">
    <source>
        <dbReference type="Proteomes" id="UP000198636"/>
    </source>
</evidence>
<sequence length="109" mass="12364">MIYKVKIDNTSIINSTQRIPDKAPEDSQKLMEVCKQFESVFINMMLKQMRSTVGDGGLTEKSHGREIFESMYDETLSDEIASGQGIGLAKDLYKQLTAYQKVTYKGQDE</sequence>
<protein>
    <submittedName>
        <fullName evidence="2">Flagellar protein FlgJ</fullName>
    </submittedName>
</protein>
<dbReference type="InterPro" id="IPR019301">
    <property type="entry name" value="Flagellar_prot_FlgJ_N"/>
</dbReference>
<dbReference type="PRINTS" id="PR01002">
    <property type="entry name" value="FLGFLGJ"/>
</dbReference>
<dbReference type="EMBL" id="FMUS01000019">
    <property type="protein sequence ID" value="SCY87154.1"/>
    <property type="molecule type" value="Genomic_DNA"/>
</dbReference>
<keyword evidence="3" id="KW-1185">Reference proteome</keyword>
<dbReference type="Pfam" id="PF10135">
    <property type="entry name" value="Rod-binding"/>
    <property type="match status" value="1"/>
</dbReference>
<proteinExistence type="predicted"/>
<gene>
    <name evidence="2" type="ORF">SAMN03080606_02832</name>
</gene>
<evidence type="ECO:0000259" key="1">
    <source>
        <dbReference type="Pfam" id="PF10135"/>
    </source>
</evidence>
<dbReference type="RefSeq" id="WP_091544701.1">
    <property type="nucleotide sequence ID" value="NZ_FMUS01000019.1"/>
</dbReference>
<keyword evidence="2" id="KW-0966">Cell projection</keyword>
<dbReference type="Proteomes" id="UP000198636">
    <property type="component" value="Unassembled WGS sequence"/>
</dbReference>
<keyword evidence="2" id="KW-0969">Cilium</keyword>
<reference evidence="2 3" key="1">
    <citation type="submission" date="2016-10" db="EMBL/GenBank/DDBJ databases">
        <authorList>
            <person name="de Groot N.N."/>
        </authorList>
    </citation>
    <scope>NUCLEOTIDE SEQUENCE [LARGE SCALE GENOMIC DNA]</scope>
    <source>
        <strain evidence="2 3">DSM 18978</strain>
    </source>
</reference>
<dbReference type="STRING" id="1120976.SAMN03080606_02832"/>
<evidence type="ECO:0000313" key="2">
    <source>
        <dbReference type="EMBL" id="SCY87154.1"/>
    </source>
</evidence>
<feature type="domain" description="Flagellar protein FlgJ N-terminal" evidence="1">
    <location>
        <begin position="47"/>
        <end position="95"/>
    </location>
</feature>
<dbReference type="AlphaFoldDB" id="A0A1G5JG75"/>
<organism evidence="2 3">
    <name type="scientific">Alkaliphilus peptidifermentans DSM 18978</name>
    <dbReference type="NCBI Taxonomy" id="1120976"/>
    <lineage>
        <taxon>Bacteria</taxon>
        <taxon>Bacillati</taxon>
        <taxon>Bacillota</taxon>
        <taxon>Clostridia</taxon>
        <taxon>Peptostreptococcales</taxon>
        <taxon>Natronincolaceae</taxon>
        <taxon>Alkaliphilus</taxon>
    </lineage>
</organism>
<keyword evidence="2" id="KW-0282">Flagellum</keyword>